<reference evidence="2" key="2">
    <citation type="submission" date="2020-09" db="EMBL/GenBank/DDBJ databases">
        <authorList>
            <person name="Sun Q."/>
            <person name="Zhou Y."/>
        </authorList>
    </citation>
    <scope>NUCLEOTIDE SEQUENCE</scope>
    <source>
        <strain evidence="2">CGMCC 1.3617</strain>
    </source>
</reference>
<comment type="caution">
    <text evidence="2">The sequence shown here is derived from an EMBL/GenBank/DDBJ whole genome shotgun (WGS) entry which is preliminary data.</text>
</comment>
<name>A0A917L526_9PROT</name>
<organism evidence="2 3">
    <name type="scientific">Neoroseomonas lacus</name>
    <dbReference type="NCBI Taxonomy" id="287609"/>
    <lineage>
        <taxon>Bacteria</taxon>
        <taxon>Pseudomonadati</taxon>
        <taxon>Pseudomonadota</taxon>
        <taxon>Alphaproteobacteria</taxon>
        <taxon>Acetobacterales</taxon>
        <taxon>Acetobacteraceae</taxon>
        <taxon>Neoroseomonas</taxon>
    </lineage>
</organism>
<keyword evidence="3" id="KW-1185">Reference proteome</keyword>
<reference evidence="2" key="1">
    <citation type="journal article" date="2014" name="Int. J. Syst. Evol. Microbiol.">
        <title>Complete genome sequence of Corynebacterium casei LMG S-19264T (=DSM 44701T), isolated from a smear-ripened cheese.</title>
        <authorList>
            <consortium name="US DOE Joint Genome Institute (JGI-PGF)"/>
            <person name="Walter F."/>
            <person name="Albersmeier A."/>
            <person name="Kalinowski J."/>
            <person name="Ruckert C."/>
        </authorList>
    </citation>
    <scope>NUCLEOTIDE SEQUENCE</scope>
    <source>
        <strain evidence="2">CGMCC 1.3617</strain>
    </source>
</reference>
<evidence type="ECO:0000313" key="2">
    <source>
        <dbReference type="EMBL" id="GGJ45127.1"/>
    </source>
</evidence>
<dbReference type="EMBL" id="BMKW01000039">
    <property type="protein sequence ID" value="GGJ45127.1"/>
    <property type="molecule type" value="Genomic_DNA"/>
</dbReference>
<evidence type="ECO:0000256" key="1">
    <source>
        <dbReference type="SAM" id="MobiDB-lite"/>
    </source>
</evidence>
<proteinExistence type="predicted"/>
<sequence length="74" mass="7890">MDAATAAAMSDPHCNPHFRRRWNEAIMDAPPMPALPGRDPVGTFGLVLQEALSRATRSGGAVHLRQKPEGPSDG</sequence>
<dbReference type="AlphaFoldDB" id="A0A917L526"/>
<dbReference type="Proteomes" id="UP000661507">
    <property type="component" value="Unassembled WGS sequence"/>
</dbReference>
<protein>
    <submittedName>
        <fullName evidence="2">Uncharacterized protein</fullName>
    </submittedName>
</protein>
<dbReference type="RefSeq" id="WP_188973964.1">
    <property type="nucleotide sequence ID" value="NZ_BMKW01000039.1"/>
</dbReference>
<evidence type="ECO:0000313" key="3">
    <source>
        <dbReference type="Proteomes" id="UP000661507"/>
    </source>
</evidence>
<accession>A0A917L526</accession>
<gene>
    <name evidence="2" type="ORF">GCM10011320_60690</name>
</gene>
<feature type="region of interest" description="Disordered" evidence="1">
    <location>
        <begin position="55"/>
        <end position="74"/>
    </location>
</feature>